<evidence type="ECO:0000256" key="1">
    <source>
        <dbReference type="ARBA" id="ARBA00009183"/>
    </source>
</evidence>
<dbReference type="GO" id="GO:0004499">
    <property type="term" value="F:N,N-dimethylaniline monooxygenase activity"/>
    <property type="evidence" value="ECO:0007669"/>
    <property type="project" value="InterPro"/>
</dbReference>
<dbReference type="Gene3D" id="3.50.50.60">
    <property type="entry name" value="FAD/NAD(P)-binding domain"/>
    <property type="match status" value="2"/>
</dbReference>
<reference evidence="8" key="1">
    <citation type="journal article" date="2014" name="Science">
        <title>Ancient hybridizations among the ancestral genomes of bread wheat.</title>
        <authorList>
            <consortium name="International Wheat Genome Sequencing Consortium,"/>
            <person name="Marcussen T."/>
            <person name="Sandve S.R."/>
            <person name="Heier L."/>
            <person name="Spannagl M."/>
            <person name="Pfeifer M."/>
            <person name="Jakobsen K.S."/>
            <person name="Wulff B.B."/>
            <person name="Steuernagel B."/>
            <person name="Mayer K.F."/>
            <person name="Olsen O.A."/>
        </authorList>
    </citation>
    <scope>NUCLEOTIDE SEQUENCE [LARGE SCALE GENOMIC DNA]</scope>
    <source>
        <strain evidence="8">cv. AL8/78</strain>
    </source>
</reference>
<dbReference type="InterPro" id="IPR050346">
    <property type="entry name" value="FMO-like"/>
</dbReference>
<evidence type="ECO:0000256" key="2">
    <source>
        <dbReference type="ARBA" id="ARBA00022630"/>
    </source>
</evidence>
<dbReference type="EnsemblPlants" id="AET4Gv20720700.5">
    <property type="protein sequence ID" value="AET4Gv20720700.5"/>
    <property type="gene ID" value="AET4Gv20720700"/>
</dbReference>
<evidence type="ECO:0000313" key="7">
    <source>
        <dbReference type="EnsemblPlants" id="AET4Gv20720700.5"/>
    </source>
</evidence>
<dbReference type="GO" id="GO:0050661">
    <property type="term" value="F:NADP binding"/>
    <property type="evidence" value="ECO:0007669"/>
    <property type="project" value="InterPro"/>
</dbReference>
<dbReference type="Proteomes" id="UP000015105">
    <property type="component" value="Chromosome 4D"/>
</dbReference>
<feature type="compositionally biased region" description="Low complexity" evidence="6">
    <location>
        <begin position="76"/>
        <end position="88"/>
    </location>
</feature>
<keyword evidence="5" id="KW-0503">Monooxygenase</keyword>
<feature type="compositionally biased region" description="Low complexity" evidence="6">
    <location>
        <begin position="138"/>
        <end position="152"/>
    </location>
</feature>
<dbReference type="InterPro" id="IPR036188">
    <property type="entry name" value="FAD/NAD-bd_sf"/>
</dbReference>
<proteinExistence type="inferred from homology"/>
<keyword evidence="2 5" id="KW-0285">Flavoprotein</keyword>
<dbReference type="SUPFAM" id="SSF51905">
    <property type="entry name" value="FAD/NAD(P)-binding domain"/>
    <property type="match status" value="1"/>
</dbReference>
<keyword evidence="8" id="KW-1185">Reference proteome</keyword>
<name>A0A453IY13_AEGTS</name>
<sequence length="538" mass="59719">NTPGRRPWRKDKQHGPRGRPCLRCPVWPSSAAGSAAWPRRSRWRPTTPSCSRRRRRSAGCGSTASTAPRGCRRPARTTSSPTTPGRTATTRRSRPTPRSSTTSRATPTSSTSGATSRSGPRWWTSSSSAVPRPGSPSCGAAPARPRSGASPCGRSASSPATPTPFRYHYYKFEFVVMCTGKYGDVPRMPVFPPGKGPEVFKGTVMHSLDYCKLSEEETVELMRGKKVVVVGYKKSAIDLANECAQANQGEGGQACTMLVRTLHWVVPSYSIWGLPFFLFYSTRFSQLFYERPNQGLFRSLLCRLMSPLRSGVSKFIESYLSWKLPLGKYGLTPDHPFVEDYASCQMAILPEGFFDMADRGLVRFQRASAGWCFSENGVVLDDGTKVEADLVFLATGFEGKDKLREVLPKPFRDLVVGKSSMMPLYRGTIHPLIPNMAFVGFVESVSNLHTSELRCRWLSGLLEGRFELPSVKAMMGHVAGEADAMRRTTRFYRRHCISTYSIHDSDGMCADLGSATLRKGNWIAELFAPYNNKDYKEQ</sequence>
<dbReference type="AlphaFoldDB" id="A0A453IY13"/>
<feature type="compositionally biased region" description="Basic residues" evidence="6">
    <location>
        <begin position="1"/>
        <end position="17"/>
    </location>
</feature>
<keyword evidence="4 5" id="KW-0560">Oxidoreductase</keyword>
<keyword evidence="3 5" id="KW-0274">FAD</keyword>
<evidence type="ECO:0000256" key="6">
    <source>
        <dbReference type="SAM" id="MobiDB-lite"/>
    </source>
</evidence>
<feature type="compositionally biased region" description="Low complexity" evidence="6">
    <location>
        <begin position="27"/>
        <end position="50"/>
    </location>
</feature>
<evidence type="ECO:0000256" key="3">
    <source>
        <dbReference type="ARBA" id="ARBA00022827"/>
    </source>
</evidence>
<reference evidence="8" key="2">
    <citation type="journal article" date="2017" name="Nat. Plants">
        <title>The Aegilops tauschii genome reveals multiple impacts of transposons.</title>
        <authorList>
            <person name="Zhao G."/>
            <person name="Zou C."/>
            <person name="Li K."/>
            <person name="Wang K."/>
            <person name="Li T."/>
            <person name="Gao L."/>
            <person name="Zhang X."/>
            <person name="Wang H."/>
            <person name="Yang Z."/>
            <person name="Liu X."/>
            <person name="Jiang W."/>
            <person name="Mao L."/>
            <person name="Kong X."/>
            <person name="Jiao Y."/>
            <person name="Jia J."/>
        </authorList>
    </citation>
    <scope>NUCLEOTIDE SEQUENCE [LARGE SCALE GENOMIC DNA]</scope>
    <source>
        <strain evidence="8">cv. AL8/78</strain>
    </source>
</reference>
<comment type="similarity">
    <text evidence="1 5">Belongs to the FMO family.</text>
</comment>
<dbReference type="PANTHER" id="PTHR23023">
    <property type="entry name" value="DIMETHYLANILINE MONOOXYGENASE"/>
    <property type="match status" value="1"/>
</dbReference>
<reference evidence="7" key="4">
    <citation type="submission" date="2019-03" db="UniProtKB">
        <authorList>
            <consortium name="EnsemblPlants"/>
        </authorList>
    </citation>
    <scope>IDENTIFICATION</scope>
</reference>
<organism evidence="7 8">
    <name type="scientific">Aegilops tauschii subsp. strangulata</name>
    <name type="common">Goatgrass</name>
    <dbReference type="NCBI Taxonomy" id="200361"/>
    <lineage>
        <taxon>Eukaryota</taxon>
        <taxon>Viridiplantae</taxon>
        <taxon>Streptophyta</taxon>
        <taxon>Embryophyta</taxon>
        <taxon>Tracheophyta</taxon>
        <taxon>Spermatophyta</taxon>
        <taxon>Magnoliopsida</taxon>
        <taxon>Liliopsida</taxon>
        <taxon>Poales</taxon>
        <taxon>Poaceae</taxon>
        <taxon>BOP clade</taxon>
        <taxon>Pooideae</taxon>
        <taxon>Triticodae</taxon>
        <taxon>Triticeae</taxon>
        <taxon>Triticinae</taxon>
        <taxon>Aegilops</taxon>
    </lineage>
</organism>
<feature type="region of interest" description="Disordered" evidence="6">
    <location>
        <begin position="1"/>
        <end position="159"/>
    </location>
</feature>
<evidence type="ECO:0000256" key="4">
    <source>
        <dbReference type="ARBA" id="ARBA00023002"/>
    </source>
</evidence>
<evidence type="ECO:0000313" key="8">
    <source>
        <dbReference type="Proteomes" id="UP000015105"/>
    </source>
</evidence>
<accession>A0A453IY13</accession>
<evidence type="ECO:0000256" key="5">
    <source>
        <dbReference type="RuleBase" id="RU361177"/>
    </source>
</evidence>
<reference evidence="7" key="3">
    <citation type="journal article" date="2017" name="Nature">
        <title>Genome sequence of the progenitor of the wheat D genome Aegilops tauschii.</title>
        <authorList>
            <person name="Luo M.C."/>
            <person name="Gu Y.Q."/>
            <person name="Puiu D."/>
            <person name="Wang H."/>
            <person name="Twardziok S.O."/>
            <person name="Deal K.R."/>
            <person name="Huo N."/>
            <person name="Zhu T."/>
            <person name="Wang L."/>
            <person name="Wang Y."/>
            <person name="McGuire P.E."/>
            <person name="Liu S."/>
            <person name="Long H."/>
            <person name="Ramasamy R.K."/>
            <person name="Rodriguez J.C."/>
            <person name="Van S.L."/>
            <person name="Yuan L."/>
            <person name="Wang Z."/>
            <person name="Xia Z."/>
            <person name="Xiao L."/>
            <person name="Anderson O.D."/>
            <person name="Ouyang S."/>
            <person name="Liang Y."/>
            <person name="Zimin A.V."/>
            <person name="Pertea G."/>
            <person name="Qi P."/>
            <person name="Bennetzen J.L."/>
            <person name="Dai X."/>
            <person name="Dawson M.W."/>
            <person name="Muller H.G."/>
            <person name="Kugler K."/>
            <person name="Rivarola-Duarte L."/>
            <person name="Spannagl M."/>
            <person name="Mayer K.F.X."/>
            <person name="Lu F.H."/>
            <person name="Bevan M.W."/>
            <person name="Leroy P."/>
            <person name="Li P."/>
            <person name="You F.M."/>
            <person name="Sun Q."/>
            <person name="Liu Z."/>
            <person name="Lyons E."/>
            <person name="Wicker T."/>
            <person name="Salzberg S.L."/>
            <person name="Devos K.M."/>
            <person name="Dvorak J."/>
        </authorList>
    </citation>
    <scope>NUCLEOTIDE SEQUENCE [LARGE SCALE GENOMIC DNA]</scope>
    <source>
        <strain evidence="7">cv. AL8/78</strain>
    </source>
</reference>
<protein>
    <recommendedName>
        <fullName evidence="5">Flavin-containing monooxygenase</fullName>
        <ecNumber evidence="5">1.-.-.-</ecNumber>
    </recommendedName>
</protein>
<dbReference type="Pfam" id="PF00743">
    <property type="entry name" value="FMO-like"/>
    <property type="match status" value="1"/>
</dbReference>
<feature type="compositionally biased region" description="Low complexity" evidence="6">
    <location>
        <begin position="96"/>
        <end position="121"/>
    </location>
</feature>
<reference evidence="7" key="5">
    <citation type="journal article" date="2021" name="G3 (Bethesda)">
        <title>Aegilops tauschii genome assembly Aet v5.0 features greater sequence contiguity and improved annotation.</title>
        <authorList>
            <person name="Wang L."/>
            <person name="Zhu T."/>
            <person name="Rodriguez J.C."/>
            <person name="Deal K.R."/>
            <person name="Dubcovsky J."/>
            <person name="McGuire P.E."/>
            <person name="Lux T."/>
            <person name="Spannagl M."/>
            <person name="Mayer K.F.X."/>
            <person name="Baldrich P."/>
            <person name="Meyers B.C."/>
            <person name="Huo N."/>
            <person name="Gu Y.Q."/>
            <person name="Zhou H."/>
            <person name="Devos K.M."/>
            <person name="Bennetzen J.L."/>
            <person name="Unver T."/>
            <person name="Budak H."/>
            <person name="Gulick P.J."/>
            <person name="Galiba G."/>
            <person name="Kalapos B."/>
            <person name="Nelson D.R."/>
            <person name="Li P."/>
            <person name="You F.M."/>
            <person name="Luo M.C."/>
            <person name="Dvorak J."/>
        </authorList>
    </citation>
    <scope>NUCLEOTIDE SEQUENCE [LARGE SCALE GENOMIC DNA]</scope>
    <source>
        <strain evidence="7">cv. AL8/78</strain>
    </source>
</reference>
<dbReference type="GO" id="GO:0050660">
    <property type="term" value="F:flavin adenine dinucleotide binding"/>
    <property type="evidence" value="ECO:0007669"/>
    <property type="project" value="InterPro"/>
</dbReference>
<dbReference type="InterPro" id="IPR020946">
    <property type="entry name" value="Flavin_mOase-like"/>
</dbReference>
<dbReference type="EC" id="1.-.-.-" evidence="5"/>
<comment type="cofactor">
    <cofactor evidence="5">
        <name>FAD</name>
        <dbReference type="ChEBI" id="CHEBI:57692"/>
    </cofactor>
</comment>
<dbReference type="Gramene" id="AET4Gv20720700.5">
    <property type="protein sequence ID" value="AET4Gv20720700.5"/>
    <property type="gene ID" value="AET4Gv20720700"/>
</dbReference>